<protein>
    <submittedName>
        <fullName evidence="2">Uncharacterized protein</fullName>
    </submittedName>
</protein>
<dbReference type="EMBL" id="ML977038">
    <property type="protein sequence ID" value="KAF1949343.1"/>
    <property type="molecule type" value="Genomic_DNA"/>
</dbReference>
<proteinExistence type="predicted"/>
<evidence type="ECO:0000256" key="1">
    <source>
        <dbReference type="SAM" id="MobiDB-lite"/>
    </source>
</evidence>
<feature type="compositionally biased region" description="Acidic residues" evidence="1">
    <location>
        <begin position="987"/>
        <end position="996"/>
    </location>
</feature>
<feature type="compositionally biased region" description="Basic and acidic residues" evidence="1">
    <location>
        <begin position="352"/>
        <end position="376"/>
    </location>
</feature>
<feature type="compositionally biased region" description="Polar residues" evidence="1">
    <location>
        <begin position="777"/>
        <end position="797"/>
    </location>
</feature>
<evidence type="ECO:0000313" key="2">
    <source>
        <dbReference type="EMBL" id="KAF1949343.1"/>
    </source>
</evidence>
<keyword evidence="3" id="KW-1185">Reference proteome</keyword>
<feature type="compositionally biased region" description="Basic residues" evidence="1">
    <location>
        <begin position="571"/>
        <end position="582"/>
    </location>
</feature>
<feature type="compositionally biased region" description="Basic and acidic residues" evidence="1">
    <location>
        <begin position="818"/>
        <end position="835"/>
    </location>
</feature>
<evidence type="ECO:0000313" key="3">
    <source>
        <dbReference type="Proteomes" id="UP000800035"/>
    </source>
</evidence>
<feature type="region of interest" description="Disordered" evidence="1">
    <location>
        <begin position="286"/>
        <end position="619"/>
    </location>
</feature>
<dbReference type="OrthoDB" id="5374844at2759"/>
<dbReference type="Proteomes" id="UP000800035">
    <property type="component" value="Unassembled WGS sequence"/>
</dbReference>
<feature type="compositionally biased region" description="Low complexity" evidence="1">
    <location>
        <begin position="286"/>
        <end position="303"/>
    </location>
</feature>
<organism evidence="2 3">
    <name type="scientific">Byssothecium circinans</name>
    <dbReference type="NCBI Taxonomy" id="147558"/>
    <lineage>
        <taxon>Eukaryota</taxon>
        <taxon>Fungi</taxon>
        <taxon>Dikarya</taxon>
        <taxon>Ascomycota</taxon>
        <taxon>Pezizomycotina</taxon>
        <taxon>Dothideomycetes</taxon>
        <taxon>Pleosporomycetidae</taxon>
        <taxon>Pleosporales</taxon>
        <taxon>Massarineae</taxon>
        <taxon>Massarinaceae</taxon>
        <taxon>Byssothecium</taxon>
    </lineage>
</organism>
<feature type="compositionally biased region" description="Polar residues" evidence="1">
    <location>
        <begin position="703"/>
        <end position="712"/>
    </location>
</feature>
<feature type="compositionally biased region" description="Polar residues" evidence="1">
    <location>
        <begin position="604"/>
        <end position="619"/>
    </location>
</feature>
<name>A0A6A5T9K2_9PLEO</name>
<reference evidence="2" key="1">
    <citation type="journal article" date="2020" name="Stud. Mycol.">
        <title>101 Dothideomycetes genomes: a test case for predicting lifestyles and emergence of pathogens.</title>
        <authorList>
            <person name="Haridas S."/>
            <person name="Albert R."/>
            <person name="Binder M."/>
            <person name="Bloem J."/>
            <person name="Labutti K."/>
            <person name="Salamov A."/>
            <person name="Andreopoulos B."/>
            <person name="Baker S."/>
            <person name="Barry K."/>
            <person name="Bills G."/>
            <person name="Bluhm B."/>
            <person name="Cannon C."/>
            <person name="Castanera R."/>
            <person name="Culley D."/>
            <person name="Daum C."/>
            <person name="Ezra D."/>
            <person name="Gonzalez J."/>
            <person name="Henrissat B."/>
            <person name="Kuo A."/>
            <person name="Liang C."/>
            <person name="Lipzen A."/>
            <person name="Lutzoni F."/>
            <person name="Magnuson J."/>
            <person name="Mondo S."/>
            <person name="Nolan M."/>
            <person name="Ohm R."/>
            <person name="Pangilinan J."/>
            <person name="Park H.-J."/>
            <person name="Ramirez L."/>
            <person name="Alfaro M."/>
            <person name="Sun H."/>
            <person name="Tritt A."/>
            <person name="Yoshinaga Y."/>
            <person name="Zwiers L.-H."/>
            <person name="Turgeon B."/>
            <person name="Goodwin S."/>
            <person name="Spatafora J."/>
            <person name="Crous P."/>
            <person name="Grigoriev I."/>
        </authorList>
    </citation>
    <scope>NUCLEOTIDE SEQUENCE</scope>
    <source>
        <strain evidence="2">CBS 675.92</strain>
    </source>
</reference>
<feature type="compositionally biased region" description="Low complexity" evidence="1">
    <location>
        <begin position="1014"/>
        <end position="1027"/>
    </location>
</feature>
<sequence>MSAQELAAALEAPDNDASYEQLYSLVVKGPFSSSTLPKTAVAYLRTFCDSDCSVVRRRWIGMALARMLEASADVGKQLKSLSSDLVKVGDIILSKSAPEETRVVAGLIIREGRYRGIAFSSFWQKKILEPTFPTDKGADWMTRFQRFVDVLHTKFNIEAAVEPMIFYPVSLVASDGFKWFGDARSTLFAQGHGLTIMTPDESLPHITFIDVPFDHIEGVRRQASKLHDSQNLQTNLKPWEVVVDLKVGMRTYQVNSSAHAGEKLTILLENRSDAEEVEKGLKELLGWPSSLDSGGSDSDVDVSQPASNQRPNKSCPVGESEGLSKTTDMASVAKGNDVNYTKITQQEEEDRSQDTQRLDGVSLDKENPPERKHTVQDKAGALPVVHKPMSNQTTRKPPPLSQNHNEFDFPDQSPRIFRRTKGNPAIKAKPISPKPKPRKDVHDTEDDEDPIALPEPVATRARPSPRAPETVGTSQREAPDTDALSRSSGLPKVSKPPKGKQLGDKFSGQRNDFDLPEEEDAKHEANSRVKRKAAKTVAYIEGTSEEESIEGGSSGSEYAESRRKPPSPTKRNGRVAKARQPRKTGPPPISKATVGRRKARSPGPITQSTSHDAPISSMLSNFAEKSTLLKRKSKKPTLDQRMLNAEINIVDKLNPDIGNEDCSTAANHDAVRAKNALPRKRPAENGSTPTTPPTKRAKKDTTGATHAVSTKGPQRVLEDPSSPIRRHPRSADSLPHQVGEMQPPRNSNTENVVDVLPPASQKRSVVGGRTPMHRISRPSQPENSANVELLSSNSKPTPASPHAESTAISGHADPQRVTMEKEIAESEIARSDPFRRSSQKSKVTAFTRRLTGENAPKGIGRGSLQTIPIELGDSSNSTNLLSGAKPLPDPRTDPVSIPVQPPGAPKKAVAVPMNKFEQGSIIIGKPTKHYNSWTLEIGETTVPPMAQPQKNMETNDSIRNSTPELVEHTQLQPGHFDAEGMAIDGDTLIDDADDPFPEANGTPINLRSSPPPLDGDSPSSHSSTSAEPEPRTDPPIPTSESEEIEWEARLQPHQRALGEHLDHITNRVLRHIVDSETSVDDIANTYQSDGHHVLQSLADRHNKEIEAMSKEMDNKTGKMRKSCDRLLRKLTKEQEEAKGYEI</sequence>
<feature type="region of interest" description="Disordered" evidence="1">
    <location>
        <begin position="659"/>
        <end position="911"/>
    </location>
</feature>
<accession>A0A6A5T9K2</accession>
<feature type="region of interest" description="Disordered" evidence="1">
    <location>
        <begin position="986"/>
        <end position="1046"/>
    </location>
</feature>
<dbReference type="AlphaFoldDB" id="A0A6A5T9K2"/>
<gene>
    <name evidence="2" type="ORF">CC80DRAFT_581244</name>
</gene>